<dbReference type="PROSITE" id="PS01358">
    <property type="entry name" value="ZF_RANBP2_1"/>
    <property type="match status" value="1"/>
</dbReference>
<feature type="coiled-coil region" evidence="6">
    <location>
        <begin position="407"/>
        <end position="441"/>
    </location>
</feature>
<dbReference type="GO" id="GO:0043130">
    <property type="term" value="F:ubiquitin binding"/>
    <property type="evidence" value="ECO:0007669"/>
    <property type="project" value="InterPro"/>
</dbReference>
<evidence type="ECO:0000259" key="8">
    <source>
        <dbReference type="PROSITE" id="PS50199"/>
    </source>
</evidence>
<dbReference type="InterPro" id="IPR003892">
    <property type="entry name" value="CUE"/>
</dbReference>
<feature type="compositionally biased region" description="Low complexity" evidence="7">
    <location>
        <begin position="341"/>
        <end position="357"/>
    </location>
</feature>
<organism evidence="9 10">
    <name type="scientific">Vespula germanica</name>
    <name type="common">German yellow jacket</name>
    <name type="synonym">Paravespula germanica</name>
    <dbReference type="NCBI Taxonomy" id="30212"/>
    <lineage>
        <taxon>Eukaryota</taxon>
        <taxon>Metazoa</taxon>
        <taxon>Ecdysozoa</taxon>
        <taxon>Arthropoda</taxon>
        <taxon>Hexapoda</taxon>
        <taxon>Insecta</taxon>
        <taxon>Pterygota</taxon>
        <taxon>Neoptera</taxon>
        <taxon>Endopterygota</taxon>
        <taxon>Hymenoptera</taxon>
        <taxon>Apocrita</taxon>
        <taxon>Aculeata</taxon>
        <taxon>Vespoidea</taxon>
        <taxon>Vespidae</taxon>
        <taxon>Vespinae</taxon>
        <taxon>Vespula</taxon>
    </lineage>
</organism>
<dbReference type="Gene3D" id="2.30.30.380">
    <property type="entry name" value="Zn-finger domain of Sec23/24"/>
    <property type="match status" value="1"/>
</dbReference>
<feature type="region of interest" description="Disordered" evidence="7">
    <location>
        <begin position="306"/>
        <end position="399"/>
    </location>
</feature>
<protein>
    <recommendedName>
        <fullName evidence="8">RanBP2-type domain-containing protein</fullName>
    </recommendedName>
</protein>
<evidence type="ECO:0000256" key="1">
    <source>
        <dbReference type="ARBA" id="ARBA00022723"/>
    </source>
</evidence>
<feature type="compositionally biased region" description="Polar residues" evidence="7">
    <location>
        <begin position="541"/>
        <end position="553"/>
    </location>
</feature>
<feature type="compositionally biased region" description="Low complexity" evidence="7">
    <location>
        <begin position="271"/>
        <end position="280"/>
    </location>
</feature>
<evidence type="ECO:0000256" key="2">
    <source>
        <dbReference type="ARBA" id="ARBA00022771"/>
    </source>
</evidence>
<feature type="region of interest" description="Disordered" evidence="7">
    <location>
        <begin position="50"/>
        <end position="124"/>
    </location>
</feature>
<dbReference type="Gene3D" id="1.10.8.10">
    <property type="entry name" value="DNA helicase RuvA subunit, C-terminal domain"/>
    <property type="match status" value="1"/>
</dbReference>
<dbReference type="CDD" id="cd14362">
    <property type="entry name" value="CUE_TAB2_TAB3"/>
    <property type="match status" value="1"/>
</dbReference>
<dbReference type="SMART" id="SM00547">
    <property type="entry name" value="ZnF_RBZ"/>
    <property type="match status" value="1"/>
</dbReference>
<dbReference type="AlphaFoldDB" id="A0A834JRV9"/>
<feature type="domain" description="RanBP2-type" evidence="8">
    <location>
        <begin position="562"/>
        <end position="592"/>
    </location>
</feature>
<dbReference type="SMART" id="SM00546">
    <property type="entry name" value="CUE"/>
    <property type="match status" value="1"/>
</dbReference>
<feature type="region of interest" description="Disordered" evidence="7">
    <location>
        <begin position="251"/>
        <end position="281"/>
    </location>
</feature>
<keyword evidence="10" id="KW-1185">Reference proteome</keyword>
<keyword evidence="1" id="KW-0479">Metal-binding</keyword>
<keyword evidence="3" id="KW-0862">Zinc</keyword>
<proteinExistence type="predicted"/>
<sequence>MGECHCSNIAIMQLFHELKQQFPALPDYVVSQCIAQNSHDREICARSLRATQESRPTPGAFPLPPPAAAVAAQHHHQSHHQQQQQQHYQQQQQQQQRCCAMNHQSAHRITSNGNGSRPPRPASLDIGVARRYPIGCSRTAASPSVTTNEPPAPSSAPAACKARGFFDDVPSANTNGNNCSSSNVAPGFELNVNVACSPAGNRDFRTVPTIGTCKRSDLVVEPRPHYAEPQLAVGKNAGQFDHARSYTSVSLTLRPPSSEPQPPIDIRSQGSSLTYSTSSLDPRGFQSRLQISIGPGSVGSVAAARIRPPMGPARPNSLLPPAQISPQRPPGLPAGPPSQLPRPTTTMSAPTTPSVPTITNIISSNSLPATPSEPTAISPPSSPVKEKPLIGQDQNRSPLNQVAEHQRKLVAEQLARKERLAKELRAEKGRLEAMKKELQSLARPPDSSISPQVGKMGKRTDSKYYLYEVRYVCYFTQELKKKLRSEIYQLQIECDRLADEVDQWSDPRVPLGETNEEFYQGIYTGQPFLPSSHLAPPSLSNQPPVWQPSTGTADVNDREEDRDGPSWVCRMCTFDNHPLMNKCEQCDMPRLLDHGNAGRVHGLPLEQANTSSYVQFNNLLHGETQDIHIRVTHHHNFSPRRKYFQMSEGTVHSWVV</sequence>
<dbReference type="InterPro" id="IPR041911">
    <property type="entry name" value="TAB2/3_CUE"/>
</dbReference>
<evidence type="ECO:0000256" key="4">
    <source>
        <dbReference type="ARBA" id="ARBA00023054"/>
    </source>
</evidence>
<evidence type="ECO:0000256" key="6">
    <source>
        <dbReference type="SAM" id="Coils"/>
    </source>
</evidence>
<reference evidence="9" key="1">
    <citation type="journal article" date="2020" name="G3 (Bethesda)">
        <title>High-Quality Assemblies for Three Invasive Social Wasps from the &lt;i&gt;Vespula&lt;/i&gt; Genus.</title>
        <authorList>
            <person name="Harrop T.W.R."/>
            <person name="Guhlin J."/>
            <person name="McLaughlin G.M."/>
            <person name="Permina E."/>
            <person name="Stockwell P."/>
            <person name="Gilligan J."/>
            <person name="Le Lec M.F."/>
            <person name="Gruber M.A.M."/>
            <person name="Quinn O."/>
            <person name="Lovegrove M."/>
            <person name="Duncan E.J."/>
            <person name="Remnant E.J."/>
            <person name="Van Eeckhoven J."/>
            <person name="Graham B."/>
            <person name="Knapp R.A."/>
            <person name="Langford K.W."/>
            <person name="Kronenberg Z."/>
            <person name="Press M.O."/>
            <person name="Eacker S.M."/>
            <person name="Wilson-Rankin E.E."/>
            <person name="Purcell J."/>
            <person name="Lester P.J."/>
            <person name="Dearden P.K."/>
        </authorList>
    </citation>
    <scope>NUCLEOTIDE SEQUENCE</scope>
    <source>
        <strain evidence="9">Linc-1</strain>
    </source>
</reference>
<dbReference type="InterPro" id="IPR036443">
    <property type="entry name" value="Znf_RanBP2_sf"/>
</dbReference>
<dbReference type="InterPro" id="IPR001876">
    <property type="entry name" value="Znf_RanBP2"/>
</dbReference>
<dbReference type="EMBL" id="JACSDZ010000010">
    <property type="protein sequence ID" value="KAF7393474.1"/>
    <property type="molecule type" value="Genomic_DNA"/>
</dbReference>
<dbReference type="PANTHER" id="PTHR46253:SF1">
    <property type="entry name" value="TAB2"/>
    <property type="match status" value="1"/>
</dbReference>
<dbReference type="Proteomes" id="UP000617340">
    <property type="component" value="Unassembled WGS sequence"/>
</dbReference>
<dbReference type="PANTHER" id="PTHR46253">
    <property type="entry name" value="TGF-BETA-ACTIVATED KINASE 1 AND MAP3K7-BINDING PROTEIN TAB"/>
    <property type="match status" value="1"/>
</dbReference>
<dbReference type="GO" id="GO:0008270">
    <property type="term" value="F:zinc ion binding"/>
    <property type="evidence" value="ECO:0007669"/>
    <property type="project" value="UniProtKB-KW"/>
</dbReference>
<accession>A0A834JRV9</accession>
<comment type="caution">
    <text evidence="9">The sequence shown here is derived from an EMBL/GenBank/DDBJ whole genome shotgun (WGS) entry which is preliminary data.</text>
</comment>
<evidence type="ECO:0000256" key="7">
    <source>
        <dbReference type="SAM" id="MobiDB-lite"/>
    </source>
</evidence>
<feature type="region of interest" description="Disordered" evidence="7">
    <location>
        <begin position="532"/>
        <end position="563"/>
    </location>
</feature>
<gene>
    <name evidence="9" type="ORF">HZH68_010293</name>
</gene>
<evidence type="ECO:0000256" key="3">
    <source>
        <dbReference type="ARBA" id="ARBA00022833"/>
    </source>
</evidence>
<dbReference type="SUPFAM" id="SSF90209">
    <property type="entry name" value="Ran binding protein zinc finger-like"/>
    <property type="match status" value="1"/>
</dbReference>
<feature type="compositionally biased region" description="Polar residues" evidence="7">
    <location>
        <begin position="358"/>
        <end position="379"/>
    </location>
</feature>
<feature type="compositionally biased region" description="Polar residues" evidence="7">
    <location>
        <begin position="102"/>
        <end position="115"/>
    </location>
</feature>
<feature type="compositionally biased region" description="Pro residues" evidence="7">
    <location>
        <begin position="327"/>
        <end position="340"/>
    </location>
</feature>
<keyword evidence="2 5" id="KW-0863">Zinc-finger</keyword>
<evidence type="ECO:0000256" key="5">
    <source>
        <dbReference type="PROSITE-ProRule" id="PRU00322"/>
    </source>
</evidence>
<dbReference type="PROSITE" id="PS50199">
    <property type="entry name" value="ZF_RANBP2_2"/>
    <property type="match status" value="1"/>
</dbReference>
<keyword evidence="4 6" id="KW-0175">Coiled coil</keyword>
<evidence type="ECO:0000313" key="9">
    <source>
        <dbReference type="EMBL" id="KAF7393474.1"/>
    </source>
</evidence>
<name>A0A834JRV9_VESGE</name>
<evidence type="ECO:0000313" key="10">
    <source>
        <dbReference type="Proteomes" id="UP000617340"/>
    </source>
</evidence>
<feature type="compositionally biased region" description="Low complexity" evidence="7">
    <location>
        <begin position="80"/>
        <end position="96"/>
    </location>
</feature>